<evidence type="ECO:0000313" key="4">
    <source>
        <dbReference type="Proteomes" id="UP000198281"/>
    </source>
</evidence>
<dbReference type="EMBL" id="FZOS01000082">
    <property type="protein sequence ID" value="SNT25610.1"/>
    <property type="molecule type" value="Genomic_DNA"/>
</dbReference>
<keyword evidence="4" id="KW-1185">Reference proteome</keyword>
<reference evidence="4" key="1">
    <citation type="submission" date="2017-06" db="EMBL/GenBank/DDBJ databases">
        <authorList>
            <person name="Varghese N."/>
            <person name="Submissions S."/>
        </authorList>
    </citation>
    <scope>NUCLEOTIDE SEQUENCE [LARGE SCALE GENOMIC DNA]</scope>
    <source>
        <strain evidence="4">LNB2</strain>
    </source>
</reference>
<dbReference type="Proteomes" id="UP000198281">
    <property type="component" value="Unassembled WGS sequence"/>
</dbReference>
<dbReference type="Gene3D" id="3.40.190.10">
    <property type="entry name" value="Periplasmic binding protein-like II"/>
    <property type="match status" value="2"/>
</dbReference>
<feature type="non-terminal residue" evidence="3">
    <location>
        <position position="1"/>
    </location>
</feature>
<dbReference type="InterPro" id="IPR005119">
    <property type="entry name" value="LysR_subst-bd"/>
</dbReference>
<organism evidence="3 4">
    <name type="scientific">Edaphosphingomonas laterariae</name>
    <dbReference type="NCBI Taxonomy" id="861865"/>
    <lineage>
        <taxon>Bacteria</taxon>
        <taxon>Pseudomonadati</taxon>
        <taxon>Pseudomonadota</taxon>
        <taxon>Alphaproteobacteria</taxon>
        <taxon>Sphingomonadales</taxon>
        <taxon>Rhizorhabdaceae</taxon>
        <taxon>Edaphosphingomonas</taxon>
    </lineage>
</organism>
<evidence type="ECO:0000259" key="2">
    <source>
        <dbReference type="Pfam" id="PF03466"/>
    </source>
</evidence>
<gene>
    <name evidence="3" type="ORF">SAMN06295912_1821</name>
</gene>
<proteinExistence type="inferred from homology"/>
<feature type="domain" description="LysR substrate-binding" evidence="2">
    <location>
        <begin position="31"/>
        <end position="139"/>
    </location>
</feature>
<dbReference type="SUPFAM" id="SSF53850">
    <property type="entry name" value="Periplasmic binding protein-like II"/>
    <property type="match status" value="1"/>
</dbReference>
<accession>A0A239L5M6</accession>
<dbReference type="GO" id="GO:0006351">
    <property type="term" value="P:DNA-templated transcription"/>
    <property type="evidence" value="ECO:0007669"/>
    <property type="project" value="TreeGrafter"/>
</dbReference>
<dbReference type="GO" id="GO:0003700">
    <property type="term" value="F:DNA-binding transcription factor activity"/>
    <property type="evidence" value="ECO:0007669"/>
    <property type="project" value="TreeGrafter"/>
</dbReference>
<dbReference type="GO" id="GO:0043565">
    <property type="term" value="F:sequence-specific DNA binding"/>
    <property type="evidence" value="ECO:0007669"/>
    <property type="project" value="TreeGrafter"/>
</dbReference>
<dbReference type="InterPro" id="IPR058163">
    <property type="entry name" value="LysR-type_TF_proteobact-type"/>
</dbReference>
<evidence type="ECO:0000256" key="1">
    <source>
        <dbReference type="ARBA" id="ARBA00009437"/>
    </source>
</evidence>
<dbReference type="Pfam" id="PF03466">
    <property type="entry name" value="LysR_substrate"/>
    <property type="match status" value="1"/>
</dbReference>
<protein>
    <submittedName>
        <fullName evidence="3">LysR substrate binding domain-containing protein</fullName>
    </submittedName>
</protein>
<dbReference type="PANTHER" id="PTHR30537:SF1">
    <property type="entry name" value="HTH-TYPE TRANSCRIPTIONAL REGULATOR PGRR"/>
    <property type="match status" value="1"/>
</dbReference>
<name>A0A239L5M6_9SPHN</name>
<dbReference type="AlphaFoldDB" id="A0A239L5M6"/>
<dbReference type="PANTHER" id="PTHR30537">
    <property type="entry name" value="HTH-TYPE TRANSCRIPTIONAL REGULATOR"/>
    <property type="match status" value="1"/>
</dbReference>
<evidence type="ECO:0000313" key="3">
    <source>
        <dbReference type="EMBL" id="SNT25610.1"/>
    </source>
</evidence>
<dbReference type="RefSeq" id="WP_245843159.1">
    <property type="nucleotide sequence ID" value="NZ_FZOS01000082.1"/>
</dbReference>
<sequence>ISSGRCFLLGIPCLLRNPKYHQFWTTQKGADQTDHNCINLRLPTRGGLYAWEFEKDGRPLNVRVEGQFTCDDVQTNIDAAIDGLGLVCLPNDTVERALGEGHLVRVLEDWCPPFPGYHLYYPSRRQHSPAFNLLVEALRWRE</sequence>
<comment type="similarity">
    <text evidence="1">Belongs to the LysR transcriptional regulatory family.</text>
</comment>